<dbReference type="EMBL" id="GBRH01226099">
    <property type="protein sequence ID" value="JAD71796.1"/>
    <property type="molecule type" value="Transcribed_RNA"/>
</dbReference>
<reference evidence="1" key="2">
    <citation type="journal article" date="2015" name="Data Brief">
        <title>Shoot transcriptome of the giant reed, Arundo donax.</title>
        <authorList>
            <person name="Barrero R.A."/>
            <person name="Guerrero F.D."/>
            <person name="Moolhuijzen P."/>
            <person name="Goolsby J.A."/>
            <person name="Tidwell J."/>
            <person name="Bellgard S.E."/>
            <person name="Bellgard M.I."/>
        </authorList>
    </citation>
    <scope>NUCLEOTIDE SEQUENCE</scope>
    <source>
        <tissue evidence="1">Shoot tissue taken approximately 20 cm above the soil surface</tissue>
    </source>
</reference>
<proteinExistence type="predicted"/>
<evidence type="ECO:0000313" key="1">
    <source>
        <dbReference type="EMBL" id="JAD71796.1"/>
    </source>
</evidence>
<protein>
    <submittedName>
        <fullName evidence="1">Uncharacterized protein</fullName>
    </submittedName>
</protein>
<accession>A0A0A9C892</accession>
<sequence>MMRNNCEKLKGVGFENPRRQLSEACPLPPGYLLACV</sequence>
<reference evidence="1" key="1">
    <citation type="submission" date="2014-09" db="EMBL/GenBank/DDBJ databases">
        <authorList>
            <person name="Magalhaes I.L.F."/>
            <person name="Oliveira U."/>
            <person name="Santos F.R."/>
            <person name="Vidigal T.H.D.A."/>
            <person name="Brescovit A.D."/>
            <person name="Santos A.J."/>
        </authorList>
    </citation>
    <scope>NUCLEOTIDE SEQUENCE</scope>
    <source>
        <tissue evidence="1">Shoot tissue taken approximately 20 cm above the soil surface</tissue>
    </source>
</reference>
<name>A0A0A9C892_ARUDO</name>
<dbReference type="AlphaFoldDB" id="A0A0A9C892"/>
<organism evidence="1">
    <name type="scientific">Arundo donax</name>
    <name type="common">Giant reed</name>
    <name type="synonym">Donax arundinaceus</name>
    <dbReference type="NCBI Taxonomy" id="35708"/>
    <lineage>
        <taxon>Eukaryota</taxon>
        <taxon>Viridiplantae</taxon>
        <taxon>Streptophyta</taxon>
        <taxon>Embryophyta</taxon>
        <taxon>Tracheophyta</taxon>
        <taxon>Spermatophyta</taxon>
        <taxon>Magnoliopsida</taxon>
        <taxon>Liliopsida</taxon>
        <taxon>Poales</taxon>
        <taxon>Poaceae</taxon>
        <taxon>PACMAD clade</taxon>
        <taxon>Arundinoideae</taxon>
        <taxon>Arundineae</taxon>
        <taxon>Arundo</taxon>
    </lineage>
</organism>